<dbReference type="VEuPathDB" id="ToxoDB:EAH_00010770"/>
<feature type="region of interest" description="Disordered" evidence="1">
    <location>
        <begin position="499"/>
        <end position="575"/>
    </location>
</feature>
<reference evidence="2" key="2">
    <citation type="submission" date="2013-10" db="EMBL/GenBank/DDBJ databases">
        <authorList>
            <person name="Aslett M."/>
        </authorList>
    </citation>
    <scope>NUCLEOTIDE SEQUENCE</scope>
    <source>
        <strain evidence="2">Houghton</strain>
    </source>
</reference>
<gene>
    <name evidence="2" type="ORF">EAH_00010770</name>
</gene>
<feature type="compositionally biased region" description="Low complexity" evidence="1">
    <location>
        <begin position="502"/>
        <end position="537"/>
    </location>
</feature>
<dbReference type="OMA" id="LRWGPHA"/>
<feature type="region of interest" description="Disordered" evidence="1">
    <location>
        <begin position="1"/>
        <end position="54"/>
    </location>
</feature>
<keyword evidence="3" id="KW-1185">Reference proteome</keyword>
<feature type="compositionally biased region" description="Low complexity" evidence="1">
    <location>
        <begin position="311"/>
        <end position="326"/>
    </location>
</feature>
<name>U6GGK9_EIMAC</name>
<feature type="compositionally biased region" description="Low complexity" evidence="1">
    <location>
        <begin position="544"/>
        <end position="575"/>
    </location>
</feature>
<sequence length="1178" mass="122602">MVVSSAAQLKAPREVSSKHPGAPPSFLGEPDSSVGLAPSVTPLTPPLPLQQQQQQPCNFWPYAADQGQQAGLSVGSSACRATGGSPMQPAAGPLPGPLHLPVGAAGPSCLGVEGSRLTSQVATGAVDNGAATGGPSPAGWVSGGAPCNRGPMQTSCPSPCAPVASYAPCHVSCLGKPLQQSPLPCYPSLLMGASMGPAGQVVQHPRSSPQGPLLSQQLPQQNLLLQQHMVQQQHSVQQPVLQNQMLQQPGGSVSVCVRPEAVTTISAGLRRYLAAVVSEVYREVGQPWRSSGSNCSQLQQLPLCRKDHEGGSSPIGTSSTATTSGGLEEEEESAFCSGSNSSSNTSSNNNSNSSVSASTNTTSRCGEPAQAPLARPKGPPPEDTQAAHAQRPATAATAAAAGDEGNTEGGWSLMCKKETFCGGAVSAAAPAGAAAAPPPPTAAGEQAFHLQAIRNGSSDQLAKYVLLLLPFLSDSPQELRAKNPQCFIETRMQLEALHQRQQEQQQYQEAQQMPLQPQHHQHQMPMQHQHVPMQQQPQHPPIPLQQQQQPMALQQQPHQQPIALQQHRQMALQQQADMRLHHPQQLPLQQQPQQDVSVEQQQQIPIQQQQLPTLLQQQQQLTRPTGLPAAPTGFAAGCCSGLRDAGVAGSAAGGAAAATAPAGFSGDGPYGGPIVAQGWQGAETAATGEGVRGEVRGRPSWPVDESLRWGPHASSSCAGGPSYGFMGAPAAGAAGKGDCGGSAHAAALVQLPRPTLSPSLAASAPGGASAAAGDCMVPRMNLGSVASCSHDGMSQGGRLMMPWASRGGLPRPSPPPLGTLVTLDSPAASTAASPACMWPISPSASTTSAPNSLVATPTAATATGLAGAVGVLPIRKKLVPAELGSVISAEGLGRSPRGNVRVCHSQQHNAWLVLCCAGGAESRAFSVLQLGYEGAKRVALLYAAQCRRHLNSRRAAAQKPNLGLTAVAEMAPERQSKVKGPEDTSAELAATVRTSRPVAFAPGRVSVVCLISVANCEYRLVFDRRLYLGAGDGSVYLWGVGGATLNCTVQHVCPQDVSASRVARLSRRAMELPYVHGVRFEAETFAWVAQMRGEARRFLVKKHGFIKSRLCAVEKIQAWRATLPQAALEQELKVEQEVLEMLRTSGANSAPPQAVPLGPPIQQLAAPEFRETSASLDF</sequence>
<dbReference type="GeneID" id="25269147"/>
<dbReference type="AlphaFoldDB" id="U6GGK9"/>
<dbReference type="EMBL" id="HG671014">
    <property type="protein sequence ID" value="CDI79386.1"/>
    <property type="molecule type" value="Genomic_DNA"/>
</dbReference>
<feature type="region of interest" description="Disordered" evidence="1">
    <location>
        <begin position="305"/>
        <end position="407"/>
    </location>
</feature>
<feature type="region of interest" description="Disordered" evidence="1">
    <location>
        <begin position="799"/>
        <end position="823"/>
    </location>
</feature>
<proteinExistence type="predicted"/>
<organism evidence="2 3">
    <name type="scientific">Eimeria acervulina</name>
    <name type="common">Coccidian parasite</name>
    <dbReference type="NCBI Taxonomy" id="5801"/>
    <lineage>
        <taxon>Eukaryota</taxon>
        <taxon>Sar</taxon>
        <taxon>Alveolata</taxon>
        <taxon>Apicomplexa</taxon>
        <taxon>Conoidasida</taxon>
        <taxon>Coccidia</taxon>
        <taxon>Eucoccidiorida</taxon>
        <taxon>Eimeriorina</taxon>
        <taxon>Eimeriidae</taxon>
        <taxon>Eimeria</taxon>
    </lineage>
</organism>
<reference evidence="2" key="1">
    <citation type="submission" date="2013-10" db="EMBL/GenBank/DDBJ databases">
        <title>Genomic analysis of the causative agents of coccidiosis in chickens.</title>
        <authorList>
            <person name="Reid A.J."/>
            <person name="Blake D."/>
            <person name="Billington K."/>
            <person name="Browne H."/>
            <person name="Dunn M."/>
            <person name="Hung S."/>
            <person name="Kawahara F."/>
            <person name="Miranda-Saavedra D."/>
            <person name="Mourier T."/>
            <person name="Nagra H."/>
            <person name="Otto T.D."/>
            <person name="Rawlings N."/>
            <person name="Sanchez A."/>
            <person name="Sanders M."/>
            <person name="Subramaniam C."/>
            <person name="Tay Y."/>
            <person name="Dear P."/>
            <person name="Doerig C."/>
            <person name="Gruber A."/>
            <person name="Parkinson J."/>
            <person name="Shirley M."/>
            <person name="Wan K.L."/>
            <person name="Berriman M."/>
            <person name="Tomley F."/>
            <person name="Pain A."/>
        </authorList>
    </citation>
    <scope>NUCLEOTIDE SEQUENCE</scope>
    <source>
        <strain evidence="2">Houghton</strain>
    </source>
</reference>
<dbReference type="Proteomes" id="UP000018050">
    <property type="component" value="Unassembled WGS sequence"/>
</dbReference>
<protein>
    <submittedName>
        <fullName evidence="2">Uncharacterized protein</fullName>
    </submittedName>
</protein>
<evidence type="ECO:0000256" key="1">
    <source>
        <dbReference type="SAM" id="MobiDB-lite"/>
    </source>
</evidence>
<dbReference type="OrthoDB" id="346650at2759"/>
<accession>U6GGK9</accession>
<evidence type="ECO:0000313" key="3">
    <source>
        <dbReference type="Proteomes" id="UP000018050"/>
    </source>
</evidence>
<feature type="compositionally biased region" description="Low complexity" evidence="1">
    <location>
        <begin position="384"/>
        <end position="401"/>
    </location>
</feature>
<dbReference type="RefSeq" id="XP_013250490.1">
    <property type="nucleotide sequence ID" value="XM_013395036.1"/>
</dbReference>
<feature type="compositionally biased region" description="Low complexity" evidence="1">
    <location>
        <begin position="334"/>
        <end position="363"/>
    </location>
</feature>
<evidence type="ECO:0000313" key="2">
    <source>
        <dbReference type="EMBL" id="CDI79386.1"/>
    </source>
</evidence>